<evidence type="ECO:0000259" key="3">
    <source>
        <dbReference type="Pfam" id="PF13205"/>
    </source>
</evidence>
<dbReference type="Gene3D" id="2.60.40.10">
    <property type="entry name" value="Immunoglobulins"/>
    <property type="match status" value="1"/>
</dbReference>
<reference evidence="4 5" key="1">
    <citation type="submission" date="2017-01" db="EMBL/GenBank/DDBJ databases">
        <title>A new Hymenobacter.</title>
        <authorList>
            <person name="Liang Y."/>
            <person name="Feng F."/>
        </authorList>
    </citation>
    <scope>NUCLEOTIDE SEQUENCE [LARGE SCALE GENOMIC DNA]</scope>
    <source>
        <strain evidence="4">MIMBbqt21</strain>
    </source>
</reference>
<dbReference type="NCBIfam" id="TIGR04183">
    <property type="entry name" value="Por_Secre_tail"/>
    <property type="match status" value="1"/>
</dbReference>
<feature type="domain" description="IPT/TIG" evidence="2">
    <location>
        <begin position="488"/>
        <end position="551"/>
    </location>
</feature>
<dbReference type="PANTHER" id="PTHR46580">
    <property type="entry name" value="SENSOR KINASE-RELATED"/>
    <property type="match status" value="1"/>
</dbReference>
<dbReference type="InterPro" id="IPR002909">
    <property type="entry name" value="IPT_dom"/>
</dbReference>
<evidence type="ECO:0008006" key="6">
    <source>
        <dbReference type="Google" id="ProtNLM"/>
    </source>
</evidence>
<keyword evidence="5" id="KW-1185">Reference proteome</keyword>
<dbReference type="PANTHER" id="PTHR46580:SF2">
    <property type="entry name" value="MAM DOMAIN-CONTAINING PROTEIN"/>
    <property type="match status" value="1"/>
</dbReference>
<evidence type="ECO:0000313" key="4">
    <source>
        <dbReference type="EMBL" id="OUJ74711.1"/>
    </source>
</evidence>
<protein>
    <recommendedName>
        <fullName evidence="6">SbsA Ig-like domain-containing protein</fullName>
    </recommendedName>
</protein>
<sequence>MGATFARTVSTIGIVSAGLIHSGQAQTLAVAGLEPGRNALAAPCATSVVVRFQQALHTGLATQQALHVFGGVASGKKAGTGVVSGSTLSFKPSTSFSPGETVGITLTTAAQSSTGGALARPQVFQFTTATGHGPGTFSGNQEVLLPSAPHNVVMGDVDSDGDLDLLTANPSANTVSVRLNDGRGVFSGNQTVAVGNQPDQVVLADVDSDGDLDLLTANYGVRLPLPGSVSVRLNDGKGHFSAGSDVAVSANLTRLTTGDLDGDGDLDLVAASNSSTNGTLTVHLNDGQGHFNAGTVVGGPANDVVLGDVDADGDLDLLVTRADVVTIRLNNGKASFPVVQTATVGGVATTLVLGDLDNDGDLDLLTSNNSSDFNGTVSVRLNDGFGSFSGTQEVIVGAGPSLKLGDIDGDGDLDLVTANYGAGTGNTVSVRLNNGLGSFSGAQEVAVGTGAVGAALGDLDGDGDLDLATAISGSSAISVRFNQHLPAPTLLSAGPKAAAPVGGSISLKGTYFTPTSTVTFGGVTATQVIVVSATQLTAVVPAGATTGVVRVANAAGVSNEMPFVVSLTVSPTAPARNALATTLTTPVVLAFNQSLSQALATQTALKVFSQQAGGVKTGTANVGGSTLTFAPTTKFRAGETVFATLTAAAQSTTNTPATPQVFQFTTATIPSPGVFSGRTEVTLGTNVTAQTVGDVDGDGDLDLLVAEGANNAVSVRLNDGTGHFAGSQRVAVGDYPNSVVLGDVDGDGDLDLLTTNYASGTVSVCLNNGAGTFSSTGQAVYVKDNLTAIALGDVDGDADLDLLVANGASANVTSTVSVLLNDGRGFFSRKQDVAVGNYPASLAVGDIDADGDLDLLVGNQVSNSVSVRFNDGLGLFSGTQELAENVPYRVQLSDVDGDGDLDLLTANIQEGHVHVRLNTGGGNFDEGQVVAVGAYPNSLVLGDIDGDGDLDLLTASNSMSTVSVRLNDSHGVFNGTQEVSVSYAAQNLALADLDGNGTLDVVAASYEGKTVSVRLNQRKEQILGTATTTALASQVSLYPNPAHASVRLLIPASFARQGVHVRVLNPLGQLVSEQNWTAQQAASSPELTLTALAPGAYSICLGTTQGMLVKRLIVE</sequence>
<dbReference type="Pfam" id="PF01833">
    <property type="entry name" value="TIG"/>
    <property type="match status" value="1"/>
</dbReference>
<feature type="domain" description="SbsA Ig-like" evidence="3">
    <location>
        <begin position="28"/>
        <end position="128"/>
    </location>
</feature>
<feature type="domain" description="SbsA Ig-like" evidence="3">
    <location>
        <begin position="567"/>
        <end position="666"/>
    </location>
</feature>
<dbReference type="Gene3D" id="2.130.10.130">
    <property type="entry name" value="Integrin alpha, N-terminal"/>
    <property type="match status" value="3"/>
</dbReference>
<dbReference type="AlphaFoldDB" id="A0A243WG30"/>
<evidence type="ECO:0000256" key="1">
    <source>
        <dbReference type="ARBA" id="ARBA00022729"/>
    </source>
</evidence>
<dbReference type="InterPro" id="IPR032812">
    <property type="entry name" value="SbsA_Ig"/>
</dbReference>
<dbReference type="InterPro" id="IPR013783">
    <property type="entry name" value="Ig-like_fold"/>
</dbReference>
<dbReference type="Pfam" id="PF13517">
    <property type="entry name" value="FG-GAP_3"/>
    <property type="match status" value="5"/>
</dbReference>
<dbReference type="SUPFAM" id="SSF81296">
    <property type="entry name" value="E set domains"/>
    <property type="match status" value="1"/>
</dbReference>
<organism evidence="4 5">
    <name type="scientific">Hymenobacter crusticola</name>
    <dbReference type="NCBI Taxonomy" id="1770526"/>
    <lineage>
        <taxon>Bacteria</taxon>
        <taxon>Pseudomonadati</taxon>
        <taxon>Bacteroidota</taxon>
        <taxon>Cytophagia</taxon>
        <taxon>Cytophagales</taxon>
        <taxon>Hymenobacteraceae</taxon>
        <taxon>Hymenobacter</taxon>
    </lineage>
</organism>
<dbReference type="InterPro" id="IPR014756">
    <property type="entry name" value="Ig_E-set"/>
</dbReference>
<comment type="caution">
    <text evidence="4">The sequence shown here is derived from an EMBL/GenBank/DDBJ whole genome shotgun (WGS) entry which is preliminary data.</text>
</comment>
<dbReference type="InterPro" id="IPR013517">
    <property type="entry name" value="FG-GAP"/>
</dbReference>
<evidence type="ECO:0000313" key="5">
    <source>
        <dbReference type="Proteomes" id="UP000194873"/>
    </source>
</evidence>
<dbReference type="EMBL" id="MTSE01000003">
    <property type="protein sequence ID" value="OUJ74711.1"/>
    <property type="molecule type" value="Genomic_DNA"/>
</dbReference>
<dbReference type="CDD" id="cd00102">
    <property type="entry name" value="IPT"/>
    <property type="match status" value="1"/>
</dbReference>
<dbReference type="Proteomes" id="UP000194873">
    <property type="component" value="Unassembled WGS sequence"/>
</dbReference>
<proteinExistence type="predicted"/>
<dbReference type="Pfam" id="PF13205">
    <property type="entry name" value="Big_5"/>
    <property type="match status" value="2"/>
</dbReference>
<dbReference type="SUPFAM" id="SSF69318">
    <property type="entry name" value="Integrin alpha N-terminal domain"/>
    <property type="match status" value="2"/>
</dbReference>
<gene>
    <name evidence="4" type="ORF">BXP70_08080</name>
</gene>
<dbReference type="InterPro" id="IPR028994">
    <property type="entry name" value="Integrin_alpha_N"/>
</dbReference>
<accession>A0A243WG30</accession>
<dbReference type="Gene3D" id="2.30.30.100">
    <property type="match status" value="2"/>
</dbReference>
<dbReference type="InterPro" id="IPR026444">
    <property type="entry name" value="Secre_tail"/>
</dbReference>
<evidence type="ECO:0000259" key="2">
    <source>
        <dbReference type="Pfam" id="PF01833"/>
    </source>
</evidence>
<name>A0A243WG30_9BACT</name>
<keyword evidence="1" id="KW-0732">Signal</keyword>